<keyword evidence="1" id="KW-0175">Coiled coil</keyword>
<accession>A0A9Q1HIY7</accession>
<feature type="coiled-coil region" evidence="1">
    <location>
        <begin position="1"/>
        <end position="35"/>
    </location>
</feature>
<dbReference type="EMBL" id="JAIZAY010000002">
    <property type="protein sequence ID" value="KAJ8046588.1"/>
    <property type="molecule type" value="Genomic_DNA"/>
</dbReference>
<sequence>MRDLVQEQEKIARDERNLERQHQKEEYELEIAKQSTIRNLKEDLDTYSQNTKITPILTMALTIWICIYVGLCRFERFATVSGWPETDWATSLSTLLMGKSSDCKSLKCALLFKYQLTAEGFRNKFRSAKLEVGETYSQLTEKLKDYVLYEQ</sequence>
<comment type="caution">
    <text evidence="3">The sequence shown here is derived from an EMBL/GenBank/DDBJ whole genome shotgun (WGS) entry which is preliminary data.</text>
</comment>
<dbReference type="PANTHER" id="PTHR46888">
    <property type="entry name" value="ZINC KNUCKLE DOMAINCONTAINING PROTEIN-RELATED"/>
    <property type="match status" value="1"/>
</dbReference>
<evidence type="ECO:0000313" key="3">
    <source>
        <dbReference type="EMBL" id="KAJ8046588.1"/>
    </source>
</evidence>
<dbReference type="PANTHER" id="PTHR46888:SF1">
    <property type="entry name" value="RIBONUCLEASE H"/>
    <property type="match status" value="1"/>
</dbReference>
<feature type="transmembrane region" description="Helical" evidence="2">
    <location>
        <begin position="53"/>
        <end position="71"/>
    </location>
</feature>
<evidence type="ECO:0000313" key="4">
    <source>
        <dbReference type="Proteomes" id="UP001152320"/>
    </source>
</evidence>
<keyword evidence="2" id="KW-0812">Transmembrane</keyword>
<keyword evidence="2" id="KW-1133">Transmembrane helix</keyword>
<reference evidence="3" key="1">
    <citation type="submission" date="2021-10" db="EMBL/GenBank/DDBJ databases">
        <title>Tropical sea cucumber genome reveals ecological adaptation and Cuvierian tubules defense mechanism.</title>
        <authorList>
            <person name="Chen T."/>
        </authorList>
    </citation>
    <scope>NUCLEOTIDE SEQUENCE</scope>
    <source>
        <strain evidence="3">Nanhai2018</strain>
        <tissue evidence="3">Muscle</tissue>
    </source>
</reference>
<keyword evidence="2" id="KW-0472">Membrane</keyword>
<evidence type="ECO:0000256" key="2">
    <source>
        <dbReference type="SAM" id="Phobius"/>
    </source>
</evidence>
<evidence type="ECO:0000256" key="1">
    <source>
        <dbReference type="SAM" id="Coils"/>
    </source>
</evidence>
<name>A0A9Q1HIY7_HOLLE</name>
<keyword evidence="4" id="KW-1185">Reference proteome</keyword>
<proteinExistence type="predicted"/>
<protein>
    <submittedName>
        <fullName evidence="3">Uncharacterized protein</fullName>
    </submittedName>
</protein>
<gene>
    <name evidence="3" type="ORF">HOLleu_05313</name>
</gene>
<organism evidence="3 4">
    <name type="scientific">Holothuria leucospilota</name>
    <name type="common">Black long sea cucumber</name>
    <name type="synonym">Mertensiothuria leucospilota</name>
    <dbReference type="NCBI Taxonomy" id="206669"/>
    <lineage>
        <taxon>Eukaryota</taxon>
        <taxon>Metazoa</taxon>
        <taxon>Echinodermata</taxon>
        <taxon>Eleutherozoa</taxon>
        <taxon>Echinozoa</taxon>
        <taxon>Holothuroidea</taxon>
        <taxon>Aspidochirotacea</taxon>
        <taxon>Aspidochirotida</taxon>
        <taxon>Holothuriidae</taxon>
        <taxon>Holothuria</taxon>
    </lineage>
</organism>
<dbReference type="AlphaFoldDB" id="A0A9Q1HIY7"/>
<dbReference type="Proteomes" id="UP001152320">
    <property type="component" value="Chromosome 2"/>
</dbReference>